<dbReference type="STRING" id="46914.JP75_17160"/>
<dbReference type="GO" id="GO:0006355">
    <property type="term" value="P:regulation of DNA-templated transcription"/>
    <property type="evidence" value="ECO:0007669"/>
    <property type="project" value="InterPro"/>
</dbReference>
<dbReference type="SUPFAM" id="SSF47598">
    <property type="entry name" value="Ribbon-helix-helix"/>
    <property type="match status" value="1"/>
</dbReference>
<accession>A0A087M091</accession>
<evidence type="ECO:0000313" key="1">
    <source>
        <dbReference type="EMBL" id="KFL30294.1"/>
    </source>
</evidence>
<keyword evidence="2" id="KW-1185">Reference proteome</keyword>
<protein>
    <submittedName>
        <fullName evidence="1">Uncharacterized protein</fullName>
    </submittedName>
</protein>
<sequence length="108" mass="11822">MAERKGQALGDMLDLGPVRSLLDELGRLEDAIGQNRKDRSAVATDFTFRVPPDLLDEVRDMARERGCTVNAMMAGLVDLGLQSLGRPGIAARHPDYVAYLRRGRRGAA</sequence>
<proteinExistence type="predicted"/>
<dbReference type="InterPro" id="IPR010985">
    <property type="entry name" value="Ribbon_hlx_hlx"/>
</dbReference>
<evidence type="ECO:0000313" key="2">
    <source>
        <dbReference type="Proteomes" id="UP000028981"/>
    </source>
</evidence>
<dbReference type="RefSeq" id="WP_035085049.1">
    <property type="nucleotide sequence ID" value="NZ_JQGC01000015.1"/>
</dbReference>
<dbReference type="AlphaFoldDB" id="A0A087M091"/>
<reference evidence="1 2" key="1">
    <citation type="submission" date="2014-08" db="EMBL/GenBank/DDBJ databases">
        <authorList>
            <person name="Hassan Y.I."/>
            <person name="Lepp D."/>
            <person name="Zhou T."/>
        </authorList>
    </citation>
    <scope>NUCLEOTIDE SEQUENCE [LARGE SCALE GENOMIC DNA]</scope>
    <source>
        <strain evidence="1 2">IFO13584</strain>
    </source>
</reference>
<dbReference type="Proteomes" id="UP000028981">
    <property type="component" value="Unassembled WGS sequence"/>
</dbReference>
<name>A0A087M091_9HYPH</name>
<organism evidence="1 2">
    <name type="scientific">Devosia riboflavina</name>
    <dbReference type="NCBI Taxonomy" id="46914"/>
    <lineage>
        <taxon>Bacteria</taxon>
        <taxon>Pseudomonadati</taxon>
        <taxon>Pseudomonadota</taxon>
        <taxon>Alphaproteobacteria</taxon>
        <taxon>Hyphomicrobiales</taxon>
        <taxon>Devosiaceae</taxon>
        <taxon>Devosia</taxon>
    </lineage>
</organism>
<gene>
    <name evidence="1" type="ORF">JP75_17160</name>
</gene>
<dbReference type="EMBL" id="JQGC01000015">
    <property type="protein sequence ID" value="KFL30294.1"/>
    <property type="molecule type" value="Genomic_DNA"/>
</dbReference>
<comment type="caution">
    <text evidence="1">The sequence shown here is derived from an EMBL/GenBank/DDBJ whole genome shotgun (WGS) entry which is preliminary data.</text>
</comment>